<dbReference type="EMBL" id="UINC01003000">
    <property type="protein sequence ID" value="SVA02394.1"/>
    <property type="molecule type" value="Genomic_DNA"/>
</dbReference>
<dbReference type="Pfam" id="PF00814">
    <property type="entry name" value="TsaD"/>
    <property type="match status" value="1"/>
</dbReference>
<gene>
    <name evidence="2" type="ORF">METZ01_LOCUS55248</name>
</gene>
<dbReference type="NCBIfam" id="TIGR03725">
    <property type="entry name" value="T6A_YeaZ"/>
    <property type="match status" value="1"/>
</dbReference>
<dbReference type="SUPFAM" id="SSF53067">
    <property type="entry name" value="Actin-like ATPase domain"/>
    <property type="match status" value="1"/>
</dbReference>
<dbReference type="AlphaFoldDB" id="A0A381SG09"/>
<dbReference type="Gene3D" id="3.30.420.40">
    <property type="match status" value="2"/>
</dbReference>
<dbReference type="InterPro" id="IPR022496">
    <property type="entry name" value="T6A_TsaB"/>
</dbReference>
<organism evidence="2">
    <name type="scientific">marine metagenome</name>
    <dbReference type="NCBI Taxonomy" id="408172"/>
    <lineage>
        <taxon>unclassified sequences</taxon>
        <taxon>metagenomes</taxon>
        <taxon>ecological metagenomes</taxon>
    </lineage>
</organism>
<dbReference type="GO" id="GO:0002949">
    <property type="term" value="P:tRNA threonylcarbamoyladenosine modification"/>
    <property type="evidence" value="ECO:0007669"/>
    <property type="project" value="InterPro"/>
</dbReference>
<sequence length="182" mass="19745">MPAIVDCFDELSLVPNQTTHVAVALGPGGFSSVRVGISTALGLITPRRLPVAGVPTHKIEVEPYLAEIDSGTPIYSLIPAGRNEISWSRHDSTVETEKGVATPEELAGLIETNALLCGEACEMMTGIVDQSRLKARDVPKRDPHTLIDIAQRMFADDQATSYEQLRPIYARPPSISQSKRPK</sequence>
<protein>
    <recommendedName>
        <fullName evidence="1">Gcp-like domain-containing protein</fullName>
    </recommendedName>
</protein>
<proteinExistence type="predicted"/>
<feature type="domain" description="Gcp-like" evidence="1">
    <location>
        <begin position="1"/>
        <end position="96"/>
    </location>
</feature>
<name>A0A381SG09_9ZZZZ</name>
<dbReference type="InterPro" id="IPR043129">
    <property type="entry name" value="ATPase_NBD"/>
</dbReference>
<dbReference type="InterPro" id="IPR000905">
    <property type="entry name" value="Gcp-like_dom"/>
</dbReference>
<reference evidence="2" key="1">
    <citation type="submission" date="2018-05" db="EMBL/GenBank/DDBJ databases">
        <authorList>
            <person name="Lanie J.A."/>
            <person name="Ng W.-L."/>
            <person name="Kazmierczak K.M."/>
            <person name="Andrzejewski T.M."/>
            <person name="Davidsen T.M."/>
            <person name="Wayne K.J."/>
            <person name="Tettelin H."/>
            <person name="Glass J.I."/>
            <person name="Rusch D."/>
            <person name="Podicherti R."/>
            <person name="Tsui H.-C.T."/>
            <person name="Winkler M.E."/>
        </authorList>
    </citation>
    <scope>NUCLEOTIDE SEQUENCE</scope>
</reference>
<evidence type="ECO:0000313" key="2">
    <source>
        <dbReference type="EMBL" id="SVA02394.1"/>
    </source>
</evidence>
<evidence type="ECO:0000259" key="1">
    <source>
        <dbReference type="Pfam" id="PF00814"/>
    </source>
</evidence>
<accession>A0A381SG09</accession>